<evidence type="ECO:0000256" key="7">
    <source>
        <dbReference type="SAM" id="Phobius"/>
    </source>
</evidence>
<evidence type="ECO:0000256" key="2">
    <source>
        <dbReference type="ARBA" id="ARBA00006679"/>
    </source>
</evidence>
<feature type="transmembrane region" description="Helical" evidence="7">
    <location>
        <begin position="108"/>
        <end position="127"/>
    </location>
</feature>
<dbReference type="PANTHER" id="PTHR33452:SF10">
    <property type="entry name" value="OXIDOREDUCTASE MHQP-RELATED"/>
    <property type="match status" value="1"/>
</dbReference>
<evidence type="ECO:0000256" key="6">
    <source>
        <dbReference type="ARBA" id="ARBA00023136"/>
    </source>
</evidence>
<feature type="transmembrane region" description="Helical" evidence="7">
    <location>
        <begin position="65"/>
        <end position="88"/>
    </location>
</feature>
<evidence type="ECO:0000313" key="8">
    <source>
        <dbReference type="EMBL" id="MBM7656851.1"/>
    </source>
</evidence>
<comment type="caution">
    <text evidence="8">The sequence shown here is derived from an EMBL/GenBank/DDBJ whole genome shotgun (WGS) entry which is preliminary data.</text>
</comment>
<dbReference type="RefSeq" id="WP_205005213.1">
    <property type="nucleotide sequence ID" value="NZ_CBCRXA010000002.1"/>
</dbReference>
<keyword evidence="5 7" id="KW-1133">Transmembrane helix</keyword>
<organism evidence="8 9">
    <name type="scientific">Sporolactobacillus spathodeae</name>
    <dbReference type="NCBI Taxonomy" id="1465502"/>
    <lineage>
        <taxon>Bacteria</taxon>
        <taxon>Bacillati</taxon>
        <taxon>Bacillota</taxon>
        <taxon>Bacilli</taxon>
        <taxon>Bacillales</taxon>
        <taxon>Sporolactobacillaceae</taxon>
        <taxon>Sporolactobacillus</taxon>
    </lineage>
</organism>
<dbReference type="InterPro" id="IPR032808">
    <property type="entry name" value="DoxX"/>
</dbReference>
<evidence type="ECO:0000256" key="5">
    <source>
        <dbReference type="ARBA" id="ARBA00022989"/>
    </source>
</evidence>
<proteinExistence type="inferred from homology"/>
<reference evidence="8 9" key="1">
    <citation type="submission" date="2021-01" db="EMBL/GenBank/DDBJ databases">
        <title>Genomic Encyclopedia of Type Strains, Phase IV (KMG-IV): sequencing the most valuable type-strain genomes for metagenomic binning, comparative biology and taxonomic classification.</title>
        <authorList>
            <person name="Goeker M."/>
        </authorList>
    </citation>
    <scope>NUCLEOTIDE SEQUENCE [LARGE SCALE GENOMIC DNA]</scope>
    <source>
        <strain evidence="8 9">DSM 100968</strain>
    </source>
</reference>
<keyword evidence="6 7" id="KW-0472">Membrane</keyword>
<evidence type="ECO:0000256" key="4">
    <source>
        <dbReference type="ARBA" id="ARBA00022692"/>
    </source>
</evidence>
<accession>A0ABS2Q581</accession>
<dbReference type="EMBL" id="JAFBEV010000002">
    <property type="protein sequence ID" value="MBM7656851.1"/>
    <property type="molecule type" value="Genomic_DNA"/>
</dbReference>
<keyword evidence="3" id="KW-1003">Cell membrane</keyword>
<comment type="subcellular location">
    <subcellularLocation>
        <location evidence="1">Cell membrane</location>
        <topology evidence="1">Multi-pass membrane protein</topology>
    </subcellularLocation>
</comment>
<keyword evidence="4 7" id="KW-0812">Transmembrane</keyword>
<dbReference type="Proteomes" id="UP000823201">
    <property type="component" value="Unassembled WGS sequence"/>
</dbReference>
<dbReference type="Pfam" id="PF07681">
    <property type="entry name" value="DoxX"/>
    <property type="match status" value="1"/>
</dbReference>
<protein>
    <submittedName>
        <fullName evidence="8">Oxidoreductase</fullName>
    </submittedName>
</protein>
<comment type="similarity">
    <text evidence="2">Belongs to the DoxX family.</text>
</comment>
<evidence type="ECO:0000256" key="3">
    <source>
        <dbReference type="ARBA" id="ARBA00022475"/>
    </source>
</evidence>
<dbReference type="InterPro" id="IPR051907">
    <property type="entry name" value="DoxX-like_oxidoreductase"/>
</dbReference>
<keyword evidence="9" id="KW-1185">Reference proteome</keyword>
<evidence type="ECO:0000313" key="9">
    <source>
        <dbReference type="Proteomes" id="UP000823201"/>
    </source>
</evidence>
<gene>
    <name evidence="8" type="ORF">JOC27_000288</name>
</gene>
<name>A0ABS2Q581_9BACL</name>
<feature type="transmembrane region" description="Helical" evidence="7">
    <location>
        <begin position="37"/>
        <end position="58"/>
    </location>
</feature>
<evidence type="ECO:0000256" key="1">
    <source>
        <dbReference type="ARBA" id="ARBA00004651"/>
    </source>
</evidence>
<sequence>MMALGLLIIRLVLGLSFVGHGAQKLFGWFGGPGLKNTAGFFESIGIKPGFLMASLAGLSELIGGALFTVGLLTPLAGLIIAGTMVVAIATVHGKNGYWATQNGYEYNILIMAVAIGVAVTGSGVYGLDHLLFG</sequence>
<dbReference type="PANTHER" id="PTHR33452">
    <property type="entry name" value="OXIDOREDUCTASE CATD-RELATED"/>
    <property type="match status" value="1"/>
</dbReference>